<dbReference type="AlphaFoldDB" id="A0A1J4JX48"/>
<accession>A0A1J4JX48</accession>
<name>A0A1J4JX48_9EUKA</name>
<feature type="compositionally biased region" description="Basic residues" evidence="1">
    <location>
        <begin position="229"/>
        <end position="241"/>
    </location>
</feature>
<feature type="compositionally biased region" description="Basic and acidic residues" evidence="1">
    <location>
        <begin position="242"/>
        <end position="251"/>
    </location>
</feature>
<reference evidence="2" key="1">
    <citation type="submission" date="2016-10" db="EMBL/GenBank/DDBJ databases">
        <authorList>
            <person name="Benchimol M."/>
            <person name="Almeida L.G."/>
            <person name="Vasconcelos A.T."/>
            <person name="Perreira-Neves A."/>
            <person name="Rosa I.A."/>
            <person name="Tasca T."/>
            <person name="Bogo M.R."/>
            <person name="de Souza W."/>
        </authorList>
    </citation>
    <scope>NUCLEOTIDE SEQUENCE [LARGE SCALE GENOMIC DNA]</scope>
    <source>
        <strain evidence="2">K</strain>
    </source>
</reference>
<evidence type="ECO:0000256" key="1">
    <source>
        <dbReference type="SAM" id="MobiDB-lite"/>
    </source>
</evidence>
<dbReference type="Proteomes" id="UP000179807">
    <property type="component" value="Unassembled WGS sequence"/>
</dbReference>
<comment type="caution">
    <text evidence="2">The sequence shown here is derived from an EMBL/GenBank/DDBJ whole genome shotgun (WGS) entry which is preliminary data.</text>
</comment>
<protein>
    <submittedName>
        <fullName evidence="2">Uncharacterized protein</fullName>
    </submittedName>
</protein>
<dbReference type="VEuPathDB" id="TrichDB:TRFO_29435"/>
<dbReference type="RefSeq" id="XP_068356378.1">
    <property type="nucleotide sequence ID" value="XM_068506786.1"/>
</dbReference>
<evidence type="ECO:0000313" key="3">
    <source>
        <dbReference type="Proteomes" id="UP000179807"/>
    </source>
</evidence>
<feature type="region of interest" description="Disordered" evidence="1">
    <location>
        <begin position="229"/>
        <end position="251"/>
    </location>
</feature>
<feature type="compositionally biased region" description="Acidic residues" evidence="1">
    <location>
        <begin position="290"/>
        <end position="311"/>
    </location>
</feature>
<feature type="region of interest" description="Disordered" evidence="1">
    <location>
        <begin position="290"/>
        <end position="348"/>
    </location>
</feature>
<dbReference type="OrthoDB" id="10658230at2759"/>
<keyword evidence="3" id="KW-1185">Reference proteome</keyword>
<sequence length="371" mass="42583">MESVPPERLLSTTEVDALTLVFYFILKLPSLDYSNKDEIEKDAFSLCKGMAAFYATTDIVQIAHHQIWVSLPAGEEPSTDYNPKTISTIFKFNTMFDAALGNVLSKRIVKDCLKRIVSFFMYFPKHHKEIFMIVLKYLRSLAKVNPSGRTESIIPMLLALQKDTKKSNGESSMILHTFIMCAMIDAVEDTAPPVQKYVKKVVDLRLNANPPMADVDAPFFKEYFPDFKKPKKSKKDKKKDKKKGDKNKDGDNEEKQEMVYFKKKKLMNTFIDLKNRSSVFRLITDLGNTEFDDDAEEDEENIEDEPEDEGNDVQLIYQIGESDDNSAEDQSAGNENNGESEEEKEKKRKKAYKYIEKLEYKWNSSISSLPA</sequence>
<evidence type="ECO:0000313" key="2">
    <source>
        <dbReference type="EMBL" id="OHT03242.1"/>
    </source>
</evidence>
<proteinExistence type="predicted"/>
<dbReference type="GeneID" id="94841490"/>
<dbReference type="EMBL" id="MLAK01000835">
    <property type="protein sequence ID" value="OHT03242.1"/>
    <property type="molecule type" value="Genomic_DNA"/>
</dbReference>
<gene>
    <name evidence="2" type="ORF">TRFO_29435</name>
</gene>
<organism evidence="2 3">
    <name type="scientific">Tritrichomonas foetus</name>
    <dbReference type="NCBI Taxonomy" id="1144522"/>
    <lineage>
        <taxon>Eukaryota</taxon>
        <taxon>Metamonada</taxon>
        <taxon>Parabasalia</taxon>
        <taxon>Tritrichomonadida</taxon>
        <taxon>Tritrichomonadidae</taxon>
        <taxon>Tritrichomonas</taxon>
    </lineage>
</organism>